<feature type="transmembrane region" description="Helical" evidence="5">
    <location>
        <begin position="224"/>
        <end position="250"/>
    </location>
</feature>
<keyword evidence="3 5" id="KW-1133">Transmembrane helix</keyword>
<dbReference type="InterPro" id="IPR052964">
    <property type="entry name" value="Sporulation_signal_mat"/>
</dbReference>
<dbReference type="PANTHER" id="PTHR39535">
    <property type="entry name" value="SPORULATION-DELAYING PROTEIN SDPB"/>
    <property type="match status" value="1"/>
</dbReference>
<reference evidence="7 8" key="1">
    <citation type="submission" date="2019-02" db="EMBL/GenBank/DDBJ databases">
        <title>Deep-cultivation of Planctomycetes and their phenomic and genomic characterization uncovers novel biology.</title>
        <authorList>
            <person name="Wiegand S."/>
            <person name="Jogler M."/>
            <person name="Boedeker C."/>
            <person name="Pinto D."/>
            <person name="Vollmers J."/>
            <person name="Rivas-Marin E."/>
            <person name="Kohn T."/>
            <person name="Peeters S.H."/>
            <person name="Heuer A."/>
            <person name="Rast P."/>
            <person name="Oberbeckmann S."/>
            <person name="Bunk B."/>
            <person name="Jeske O."/>
            <person name="Meyerdierks A."/>
            <person name="Storesund J.E."/>
            <person name="Kallscheuer N."/>
            <person name="Luecker S."/>
            <person name="Lage O.M."/>
            <person name="Pohl T."/>
            <person name="Merkel B.J."/>
            <person name="Hornburger P."/>
            <person name="Mueller R.-W."/>
            <person name="Bruemmer F."/>
            <person name="Labrenz M."/>
            <person name="Spormann A.M."/>
            <person name="Op den Camp H."/>
            <person name="Overmann J."/>
            <person name="Amann R."/>
            <person name="Jetten M.S.M."/>
            <person name="Mascher T."/>
            <person name="Medema M.H."/>
            <person name="Devos D.P."/>
            <person name="Kaster A.-K."/>
            <person name="Ovreas L."/>
            <person name="Rohde M."/>
            <person name="Galperin M.Y."/>
            <person name="Jogler C."/>
        </authorList>
    </citation>
    <scope>NUCLEOTIDE SEQUENCE [LARGE SCALE GENOMIC DNA]</scope>
    <source>
        <strain evidence="7 8">Pan44</strain>
    </source>
</reference>
<protein>
    <submittedName>
        <fullName evidence="7">Vitamin K-dependent gamma-carboxylase</fullName>
    </submittedName>
</protein>
<sequence length="501" mass="56432">MSHATQGRASLREQVREFFFAEEVPYALALLRITIPAILMVLVVQHWPYVRQIYSQDGAPAPLWENYLHDGLLPIPTATVAVGLYAVLTVALITACIGWHTRISLGVATVLYTWFTLIDSISTMTKFTVILSHILLLLTISRCGDIWSVDAWLSRRRSSPTPWPGTNGHPKSPVWPRRLIALFIGIVYLGAAVTKMHTTGYFSGDQMAYWMLTNTNFANPMGEWLSLFPAWLVVSSYLVIIWEITFLCLCWRGYGRWLAVGFGYMFHLMTTLLLGLIIFPLIYVTLYLALFNEADFQSFGRRIRRAGRRFTGVGALLAKVRGLRAWQPPRVTASGNFAAIGTLAAVAALAAIELEHFADVYGERGSQGRHTLQPLPQERYQELLTVADRIEPVDKMFSFDVGTEMLGDVLMDRRRTFQHGENAIVQCALQPAHEDLFVEVQIRDADDRIVSRGGVVVARENLRGNVTYRLDESFAPGDYSFVMRIDGREVARRRIRLNGAS</sequence>
<keyword evidence="2 5" id="KW-0812">Transmembrane</keyword>
<accession>A0A517SGE4</accession>
<evidence type="ECO:0000259" key="6">
    <source>
        <dbReference type="SMART" id="SM00752"/>
    </source>
</evidence>
<organism evidence="7 8">
    <name type="scientific">Caulifigura coniformis</name>
    <dbReference type="NCBI Taxonomy" id="2527983"/>
    <lineage>
        <taxon>Bacteria</taxon>
        <taxon>Pseudomonadati</taxon>
        <taxon>Planctomycetota</taxon>
        <taxon>Planctomycetia</taxon>
        <taxon>Planctomycetales</taxon>
        <taxon>Planctomycetaceae</taxon>
        <taxon>Caulifigura</taxon>
    </lineage>
</organism>
<proteinExistence type="predicted"/>
<evidence type="ECO:0000256" key="2">
    <source>
        <dbReference type="ARBA" id="ARBA00022692"/>
    </source>
</evidence>
<dbReference type="Proteomes" id="UP000315700">
    <property type="component" value="Chromosome"/>
</dbReference>
<name>A0A517SGE4_9PLAN</name>
<dbReference type="EMBL" id="CP036271">
    <property type="protein sequence ID" value="QDT55191.1"/>
    <property type="molecule type" value="Genomic_DNA"/>
</dbReference>
<feature type="transmembrane region" description="Helical" evidence="5">
    <location>
        <begin position="179"/>
        <end position="204"/>
    </location>
</feature>
<dbReference type="InterPro" id="IPR011020">
    <property type="entry name" value="HTTM-like"/>
</dbReference>
<feature type="transmembrane region" description="Helical" evidence="5">
    <location>
        <begin position="26"/>
        <end position="47"/>
    </location>
</feature>
<dbReference type="Pfam" id="PF05090">
    <property type="entry name" value="HTTM"/>
    <property type="match status" value="1"/>
</dbReference>
<evidence type="ECO:0000256" key="5">
    <source>
        <dbReference type="SAM" id="Phobius"/>
    </source>
</evidence>
<comment type="subcellular location">
    <subcellularLocation>
        <location evidence="1">Endomembrane system</location>
        <topology evidence="1">Multi-pass membrane protein</topology>
    </subcellularLocation>
</comment>
<dbReference type="AlphaFoldDB" id="A0A517SGE4"/>
<evidence type="ECO:0000256" key="3">
    <source>
        <dbReference type="ARBA" id="ARBA00022989"/>
    </source>
</evidence>
<evidence type="ECO:0000313" key="8">
    <source>
        <dbReference type="Proteomes" id="UP000315700"/>
    </source>
</evidence>
<dbReference type="PANTHER" id="PTHR39535:SF2">
    <property type="entry name" value="HTTM DOMAIN-CONTAINING PROTEIN"/>
    <property type="match status" value="1"/>
</dbReference>
<feature type="transmembrane region" description="Helical" evidence="5">
    <location>
        <begin position="262"/>
        <end position="290"/>
    </location>
</feature>
<dbReference type="InterPro" id="IPR053934">
    <property type="entry name" value="HTTM_dom"/>
</dbReference>
<feature type="domain" description="HTTM-like" evidence="6">
    <location>
        <begin position="20"/>
        <end position="295"/>
    </location>
</feature>
<evidence type="ECO:0000256" key="4">
    <source>
        <dbReference type="ARBA" id="ARBA00023136"/>
    </source>
</evidence>
<evidence type="ECO:0000256" key="1">
    <source>
        <dbReference type="ARBA" id="ARBA00004127"/>
    </source>
</evidence>
<dbReference type="RefSeq" id="WP_197453367.1">
    <property type="nucleotide sequence ID" value="NZ_CP036271.1"/>
</dbReference>
<dbReference type="InParanoid" id="A0A517SGE4"/>
<dbReference type="GO" id="GO:0012505">
    <property type="term" value="C:endomembrane system"/>
    <property type="evidence" value="ECO:0007669"/>
    <property type="project" value="UniProtKB-SubCell"/>
</dbReference>
<keyword evidence="8" id="KW-1185">Reference proteome</keyword>
<dbReference type="KEGG" id="ccos:Pan44_32330"/>
<keyword evidence="4 5" id="KW-0472">Membrane</keyword>
<dbReference type="SMART" id="SM00752">
    <property type="entry name" value="HTTM"/>
    <property type="match status" value="1"/>
</dbReference>
<evidence type="ECO:0000313" key="7">
    <source>
        <dbReference type="EMBL" id="QDT55191.1"/>
    </source>
</evidence>
<gene>
    <name evidence="7" type="ORF">Pan44_32330</name>
</gene>
<feature type="transmembrane region" description="Helical" evidence="5">
    <location>
        <begin position="73"/>
        <end position="96"/>
    </location>
</feature>